<dbReference type="PANTHER" id="PTHR23020:SF41">
    <property type="entry name" value="AMINOGLYCOSIDE PHOSPHOTRANSFERASE DOMAIN-CONTAINING PROTEIN"/>
    <property type="match status" value="1"/>
</dbReference>
<keyword evidence="3" id="KW-1185">Reference proteome</keyword>
<reference evidence="2 3" key="1">
    <citation type="submission" date="2018-05" db="EMBL/GenBank/DDBJ databases">
        <title>Draft genome sequence of Scytalidium lignicola DSM 105466, a ubiquitous saprotrophic fungus.</title>
        <authorList>
            <person name="Buettner E."/>
            <person name="Gebauer A.M."/>
            <person name="Hofrichter M."/>
            <person name="Liers C."/>
            <person name="Kellner H."/>
        </authorList>
    </citation>
    <scope>NUCLEOTIDE SEQUENCE [LARGE SCALE GENOMIC DNA]</scope>
    <source>
        <strain evidence="2 3">DSM 105466</strain>
    </source>
</reference>
<dbReference type="PANTHER" id="PTHR23020">
    <property type="entry name" value="UNCHARACTERIZED NUCLEAR HORMONE RECEPTOR-RELATED"/>
    <property type="match status" value="1"/>
</dbReference>
<evidence type="ECO:0000256" key="1">
    <source>
        <dbReference type="SAM" id="MobiDB-lite"/>
    </source>
</evidence>
<proteinExistence type="predicted"/>
<dbReference type="Gene3D" id="3.90.1200.10">
    <property type="match status" value="1"/>
</dbReference>
<sequence>MASTQSHPGPPGAKGVINSNEPLPATPQEITADWLTKILGHKVKTATIVKEIHSTASKILLELTYYEDVGDNAPTQICVKGGFNQQLIALHPSLIWTYRREAELYYYIGPIASMNLPRTWYSGTDTVNGQGLVVMANLAAEGCDFGQPLESWSADRVRAGVEQLAALHGKTWGASVEEFPWLAGDKQMGGNPLQGVISSLLSPPAWEMRFTTSAPPPLPEAIANRERMERAFKTMWATENPTFRCVVHGDAHIGNTFIRPDGTPGFIDWQAPHAGVALQDVAYFITGSLDTEERRKHEVSIVEHYLQALHQAGGPKFEKDDVWDDYRKHVLHGLAWALTAPGMQPDENVFVMTRRHAAAVLDHKTFELLESLPAYVKE</sequence>
<dbReference type="EMBL" id="NCSJ02000048">
    <property type="protein sequence ID" value="RFU32756.1"/>
    <property type="molecule type" value="Genomic_DNA"/>
</dbReference>
<gene>
    <name evidence="2" type="ORF">B7463_g3571</name>
</gene>
<feature type="non-terminal residue" evidence="2">
    <location>
        <position position="1"/>
    </location>
</feature>
<dbReference type="SUPFAM" id="SSF56112">
    <property type="entry name" value="Protein kinase-like (PK-like)"/>
    <property type="match status" value="1"/>
</dbReference>
<protein>
    <submittedName>
        <fullName evidence="2">Uncharacterized protein</fullName>
    </submittedName>
</protein>
<evidence type="ECO:0000313" key="2">
    <source>
        <dbReference type="EMBL" id="RFU32756.1"/>
    </source>
</evidence>
<dbReference type="InterPro" id="IPR052961">
    <property type="entry name" value="Oxido-Kinase-like_Enzymes"/>
</dbReference>
<feature type="non-terminal residue" evidence="2">
    <location>
        <position position="378"/>
    </location>
</feature>
<accession>A0A3E2HH56</accession>
<dbReference type="InterPro" id="IPR011009">
    <property type="entry name" value="Kinase-like_dom_sf"/>
</dbReference>
<comment type="caution">
    <text evidence="2">The sequence shown here is derived from an EMBL/GenBank/DDBJ whole genome shotgun (WGS) entry which is preliminary data.</text>
</comment>
<dbReference type="OMA" id="TVMHGDA"/>
<dbReference type="Proteomes" id="UP000258309">
    <property type="component" value="Unassembled WGS sequence"/>
</dbReference>
<name>A0A3E2HH56_SCYLI</name>
<dbReference type="InterPro" id="IPR004119">
    <property type="entry name" value="EcKL"/>
</dbReference>
<dbReference type="AlphaFoldDB" id="A0A3E2HH56"/>
<dbReference type="OrthoDB" id="191037at2759"/>
<dbReference type="Pfam" id="PF02958">
    <property type="entry name" value="EcKL"/>
    <property type="match status" value="1"/>
</dbReference>
<feature type="region of interest" description="Disordered" evidence="1">
    <location>
        <begin position="1"/>
        <end position="22"/>
    </location>
</feature>
<organism evidence="2 3">
    <name type="scientific">Scytalidium lignicola</name>
    <name type="common">Hyphomycete</name>
    <dbReference type="NCBI Taxonomy" id="5539"/>
    <lineage>
        <taxon>Eukaryota</taxon>
        <taxon>Fungi</taxon>
        <taxon>Dikarya</taxon>
        <taxon>Ascomycota</taxon>
        <taxon>Pezizomycotina</taxon>
        <taxon>Leotiomycetes</taxon>
        <taxon>Leotiomycetes incertae sedis</taxon>
        <taxon>Scytalidium</taxon>
    </lineage>
</organism>
<evidence type="ECO:0000313" key="3">
    <source>
        <dbReference type="Proteomes" id="UP000258309"/>
    </source>
</evidence>